<feature type="compositionally biased region" description="Low complexity" evidence="2">
    <location>
        <begin position="407"/>
        <end position="419"/>
    </location>
</feature>
<organism evidence="4 5">
    <name type="scientific">Hermetia illucens</name>
    <name type="common">Black soldier fly</name>
    <dbReference type="NCBI Taxonomy" id="343691"/>
    <lineage>
        <taxon>Eukaryota</taxon>
        <taxon>Metazoa</taxon>
        <taxon>Ecdysozoa</taxon>
        <taxon>Arthropoda</taxon>
        <taxon>Hexapoda</taxon>
        <taxon>Insecta</taxon>
        <taxon>Pterygota</taxon>
        <taxon>Neoptera</taxon>
        <taxon>Endopterygota</taxon>
        <taxon>Diptera</taxon>
        <taxon>Brachycera</taxon>
        <taxon>Stratiomyomorpha</taxon>
        <taxon>Stratiomyidae</taxon>
        <taxon>Hermetiinae</taxon>
        <taxon>Hermetia</taxon>
    </lineage>
</organism>
<dbReference type="PROSITE" id="PS50157">
    <property type="entry name" value="ZINC_FINGER_C2H2_2"/>
    <property type="match status" value="1"/>
</dbReference>
<feature type="compositionally biased region" description="Low complexity" evidence="2">
    <location>
        <begin position="473"/>
        <end position="493"/>
    </location>
</feature>
<feature type="region of interest" description="Disordered" evidence="2">
    <location>
        <begin position="1157"/>
        <end position="1396"/>
    </location>
</feature>
<feature type="region of interest" description="Disordered" evidence="2">
    <location>
        <begin position="129"/>
        <end position="269"/>
    </location>
</feature>
<gene>
    <name evidence="4" type="ORF">HERILL_LOCUS14383</name>
</gene>
<feature type="region of interest" description="Disordered" evidence="2">
    <location>
        <begin position="1063"/>
        <end position="1082"/>
    </location>
</feature>
<feature type="compositionally biased region" description="Polar residues" evidence="2">
    <location>
        <begin position="1216"/>
        <end position="1234"/>
    </location>
</feature>
<feature type="compositionally biased region" description="Pro residues" evidence="2">
    <location>
        <begin position="984"/>
        <end position="1001"/>
    </location>
</feature>
<name>A0A7R8V3B8_HERIL</name>
<dbReference type="Proteomes" id="UP000594454">
    <property type="component" value="Chromosome 6"/>
</dbReference>
<feature type="compositionally biased region" description="Low complexity" evidence="2">
    <location>
        <begin position="1193"/>
        <end position="1205"/>
    </location>
</feature>
<feature type="compositionally biased region" description="Polar residues" evidence="2">
    <location>
        <begin position="1254"/>
        <end position="1266"/>
    </location>
</feature>
<dbReference type="FunCoup" id="A0A7R8V3B8">
    <property type="interactions" value="370"/>
</dbReference>
<feature type="compositionally biased region" description="Low complexity" evidence="2">
    <location>
        <begin position="228"/>
        <end position="241"/>
    </location>
</feature>
<feature type="compositionally biased region" description="Polar residues" evidence="2">
    <location>
        <begin position="242"/>
        <end position="269"/>
    </location>
</feature>
<protein>
    <recommendedName>
        <fullName evidence="3">C2H2-type domain-containing protein</fullName>
    </recommendedName>
</protein>
<feature type="compositionally biased region" description="Pro residues" evidence="2">
    <location>
        <begin position="1377"/>
        <end position="1391"/>
    </location>
</feature>
<feature type="region of interest" description="Disordered" evidence="2">
    <location>
        <begin position="528"/>
        <end position="678"/>
    </location>
</feature>
<feature type="region of interest" description="Disordered" evidence="2">
    <location>
        <begin position="1"/>
        <end position="113"/>
    </location>
</feature>
<evidence type="ECO:0000256" key="1">
    <source>
        <dbReference type="PROSITE-ProRule" id="PRU00042"/>
    </source>
</evidence>
<feature type="region of interest" description="Disordered" evidence="2">
    <location>
        <begin position="1728"/>
        <end position="1837"/>
    </location>
</feature>
<feature type="region of interest" description="Disordered" evidence="2">
    <location>
        <begin position="963"/>
        <end position="1023"/>
    </location>
</feature>
<dbReference type="InterPro" id="IPR040010">
    <property type="entry name" value="ZN608/ZN609"/>
</dbReference>
<feature type="compositionally biased region" description="Polar residues" evidence="2">
    <location>
        <begin position="528"/>
        <end position="553"/>
    </location>
</feature>
<dbReference type="OMA" id="QPKHMPP"/>
<evidence type="ECO:0000313" key="5">
    <source>
        <dbReference type="Proteomes" id="UP000594454"/>
    </source>
</evidence>
<dbReference type="PANTHER" id="PTHR21564:SF5">
    <property type="entry name" value="SCRIBBLER, ISOFORM J"/>
    <property type="match status" value="1"/>
</dbReference>
<feature type="compositionally biased region" description="Low complexity" evidence="2">
    <location>
        <begin position="627"/>
        <end position="650"/>
    </location>
</feature>
<dbReference type="GO" id="GO:0008270">
    <property type="term" value="F:zinc ion binding"/>
    <property type="evidence" value="ECO:0007669"/>
    <property type="project" value="UniProtKB-KW"/>
</dbReference>
<feature type="compositionally biased region" description="Low complexity" evidence="2">
    <location>
        <begin position="1335"/>
        <end position="1345"/>
    </location>
</feature>
<feature type="compositionally biased region" description="Low complexity" evidence="2">
    <location>
        <begin position="900"/>
        <end position="911"/>
    </location>
</feature>
<dbReference type="OrthoDB" id="5863628at2759"/>
<keyword evidence="5" id="KW-1185">Reference proteome</keyword>
<feature type="region of interest" description="Disordered" evidence="2">
    <location>
        <begin position="339"/>
        <end position="358"/>
    </location>
</feature>
<feature type="compositionally biased region" description="Basic and acidic residues" evidence="2">
    <location>
        <begin position="452"/>
        <end position="466"/>
    </location>
</feature>
<feature type="compositionally biased region" description="Polar residues" evidence="2">
    <location>
        <begin position="1063"/>
        <end position="1078"/>
    </location>
</feature>
<feature type="region of interest" description="Disordered" evidence="2">
    <location>
        <begin position="1425"/>
        <end position="1648"/>
    </location>
</feature>
<feature type="compositionally biased region" description="Low complexity" evidence="2">
    <location>
        <begin position="294"/>
        <end position="311"/>
    </location>
</feature>
<feature type="compositionally biased region" description="Polar residues" evidence="2">
    <location>
        <begin position="425"/>
        <end position="444"/>
    </location>
</feature>
<dbReference type="EMBL" id="LR899014">
    <property type="protein sequence ID" value="CAD7091988.1"/>
    <property type="molecule type" value="Genomic_DNA"/>
</dbReference>
<accession>A0A7R8V3B8</accession>
<keyword evidence="1" id="KW-0863">Zinc-finger</keyword>
<feature type="compositionally biased region" description="Basic and acidic residues" evidence="2">
    <location>
        <begin position="1463"/>
        <end position="1476"/>
    </location>
</feature>
<feature type="region of interest" description="Disordered" evidence="2">
    <location>
        <begin position="778"/>
        <end position="912"/>
    </location>
</feature>
<feature type="compositionally biased region" description="Polar residues" evidence="2">
    <location>
        <begin position="614"/>
        <end position="626"/>
    </location>
</feature>
<keyword evidence="1" id="KW-0479">Metal-binding</keyword>
<dbReference type="PANTHER" id="PTHR21564">
    <property type="entry name" value="BRAKELESS PROTEIN"/>
    <property type="match status" value="1"/>
</dbReference>
<feature type="compositionally biased region" description="Low complexity" evidence="2">
    <location>
        <begin position="1730"/>
        <end position="1757"/>
    </location>
</feature>
<feature type="domain" description="C2H2-type" evidence="3">
    <location>
        <begin position="941"/>
        <end position="966"/>
    </location>
</feature>
<dbReference type="GO" id="GO:0006357">
    <property type="term" value="P:regulation of transcription by RNA polymerase II"/>
    <property type="evidence" value="ECO:0007669"/>
    <property type="project" value="TreeGrafter"/>
</dbReference>
<dbReference type="GO" id="GO:0005634">
    <property type="term" value="C:nucleus"/>
    <property type="evidence" value="ECO:0007669"/>
    <property type="project" value="TreeGrafter"/>
</dbReference>
<feature type="compositionally biased region" description="Polar residues" evidence="2">
    <location>
        <begin position="494"/>
        <end position="503"/>
    </location>
</feature>
<feature type="compositionally biased region" description="Basic residues" evidence="2">
    <location>
        <begin position="818"/>
        <end position="830"/>
    </location>
</feature>
<feature type="compositionally biased region" description="Polar residues" evidence="2">
    <location>
        <begin position="807"/>
        <end position="817"/>
    </location>
</feature>
<feature type="compositionally biased region" description="Polar residues" evidence="2">
    <location>
        <begin position="394"/>
        <end position="406"/>
    </location>
</feature>
<reference evidence="4 5" key="1">
    <citation type="submission" date="2020-11" db="EMBL/GenBank/DDBJ databases">
        <authorList>
            <person name="Wallbank WR R."/>
            <person name="Pardo Diaz C."/>
            <person name="Kozak K."/>
            <person name="Martin S."/>
            <person name="Jiggins C."/>
            <person name="Moest M."/>
            <person name="Warren A I."/>
            <person name="Generalovic N T."/>
            <person name="Byers J.R.P. K."/>
            <person name="Montejo-Kovacevich G."/>
            <person name="Yen C E."/>
        </authorList>
    </citation>
    <scope>NUCLEOTIDE SEQUENCE [LARGE SCALE GENOMIC DNA]</scope>
</reference>
<keyword evidence="1" id="KW-0862">Zinc</keyword>
<dbReference type="PROSITE" id="PS00028">
    <property type="entry name" value="ZINC_FINGER_C2H2_1"/>
    <property type="match status" value="1"/>
</dbReference>
<evidence type="ECO:0000313" key="4">
    <source>
        <dbReference type="EMBL" id="CAD7091988.1"/>
    </source>
</evidence>
<feature type="compositionally biased region" description="Low complexity" evidence="2">
    <location>
        <begin position="659"/>
        <end position="677"/>
    </location>
</feature>
<feature type="compositionally biased region" description="Low complexity" evidence="2">
    <location>
        <begin position="30"/>
        <end position="96"/>
    </location>
</feature>
<sequence length="1876" mass="196059">MESMRRSEANSSHHPNKVAVNSLPTESNKHSSGSGSSSLNNNKLSFNQQQQASQSQQIKQQNQEQNQLQKTSSSSESSSSSSTTSSSSSSGASTSSESKDTNFEYDDNEWDVGGIGDLIIDLDADIEKSSSTAAAAAAASVSVNSQTQQASNQQISANLPSVSSNNNSGGGGSNSTSNQVLNAHEKSPSSASSSRSSSSPSSPTTVSSKSSSLSSLFAPIPLRASGGQQQSNQQHSNLQKQRASNTSPASFQSSATKLNSKVSSTKASSNLKLQQPALLAQLNSKSAASDHSRFPSSSSASAQLSNSTSVSRNYQSSSAGNHPLQVDRHGKLLTGIVPTMSSQQSGGQGAGKTATKMSIDHQATLDKGLKMKIKRTKPGTKTSEAKHEIVKAEQNGTTTNVEDNNISSSNSSSSSSSSSGKKHSQMNSAAVQPIQQTQQPTKRGSSGHRRDKTRDKTPHSRDKSDHGSGGGSSNNSNSSGSNSSSSSNANNASQSDRSSTSCNCSHDIQVNGVQAPCTNVSCVRSRTPTTTVDSANSNSLSQRISAPSAGSQQSGNTTGNSLSGNSSSNSSSSNHSTGGANSSNLFSNNNSSTNVQSSSSGTPNAPGPPKDKLSSSNTSNLHHQQQQSSPATVSNSTSSSMSNIQQSSQTHNSSPVIHNSSNQNSSSGNSSQQQSISATVHHTISVAANCDDRSCSPPAKKPKCDPKDMIDICVGTSVGTITEPDCLGPCEPGTSVTLEGIVWHETEGGVLVVNVTWRGKTYVGTLLDCTRHDWAPPRFCDSPTEELDSRTPKGRGKRGRGAALTPDLSNFTETRSSVHSKLRNGAKGRGGRAVTTTGAATTTTTTSSTTAASSTTLSSSNSSSTTSSNTPSTSPTAFLPPRPEKRKSKDESPSPVNGESSTQQSSGQTQSFVNPVTGLNVQINPKKCKTASPCAISPVLLECPEQDCSKKYKHANGLRYHQSHAHGSGSMDEDSLQLPESPRIAPPTTPSPAPATTPQPQIPTSNATVAQVASPTAASPNLMSATVPSTPSLPTVQSATNPAAASTGGLLTTIPQSVAPSIPQSNAGPAVSLSSQMPQHPVPGGSITSGISGQALSHQQQHTMLVGAVPGAGLMGSNNQTIPEAGQPLLSQQQAQQQQQQQQQVLVANSNMANAPSRVDSQIKPSVLRFGSPSDNLSGPQNMLPGQGPIRPTPTAASMAASSGPPSAPEGVGHQPSYNQSPASVQQGLSNSKPQGYGKQKKNRSKSPVLGEYDNSTSRDNVQSPAYSDISDDSTPVVDSEISDKSQPPKHPDAKKVPEGAPPQIASLGGYSMYPFYPQQQYMVPPEHQGPKPPVSQSSLQPSSPAEYNKSKDPPLDLMTKPVQPNEPPSKESNVPPQSPAGPGPQNPNKPIPHFYPYNNYMPPGYPYNMEPNYGPISMVSDDNKLSAISTASHSMKEERSKENPSPSEHGKIPGQILPSKLMKTEPSVKEIKTEPSSHPMHPKEPPVQSMGSYPSMYQRHPVGVPPQPSQHMSREEDVRRFYMYSDQRRPNLSNNPPPNVPPVSIKEESPSPSQPPMQHSSAGISQGQQMSQISQSPQNQSSQSQNTSQQQKSVKSSLSSSQTSSSQKATNLVKDTKEDKDVKIKQEGQKPTMETQGPPPPPTSQYFLHPQYLTPNFSFDPGHPMYRNVLMSTSPYNTPPYHLPMPRFHAPEDLSRNPGPKALDVLQQAANMQYYGSHKIHELSERALKSPNSSSKASVSSPNVSQQSVSNTVSGSNIGGGPGMLQPSAGPGGPLNLQPPTGAMPPGIGPGGGVGIGGQKGDGKPGTDPSGKSAIGGGANDSRSPPPQRHVHTHHHTHVGLGYPMYTAPYGAAVLASQQAAAVAVINPFPPGPNK</sequence>
<evidence type="ECO:0000259" key="3">
    <source>
        <dbReference type="PROSITE" id="PS50157"/>
    </source>
</evidence>
<feature type="region of interest" description="Disordered" evidence="2">
    <location>
        <begin position="283"/>
        <end position="325"/>
    </location>
</feature>
<dbReference type="InterPro" id="IPR013087">
    <property type="entry name" value="Znf_C2H2_type"/>
</dbReference>
<feature type="region of interest" description="Disordered" evidence="2">
    <location>
        <begin position="365"/>
        <end position="503"/>
    </location>
</feature>
<proteinExistence type="predicted"/>
<feature type="compositionally biased region" description="Polar residues" evidence="2">
    <location>
        <begin position="1006"/>
        <end position="1023"/>
    </location>
</feature>
<feature type="compositionally biased region" description="Low complexity" evidence="2">
    <location>
        <begin position="1557"/>
        <end position="1608"/>
    </location>
</feature>
<feature type="compositionally biased region" description="Low complexity" evidence="2">
    <location>
        <begin position="129"/>
        <end position="167"/>
    </location>
</feature>
<feature type="compositionally biased region" description="Gly residues" evidence="2">
    <location>
        <begin position="1790"/>
        <end position="1801"/>
    </location>
</feature>
<feature type="compositionally biased region" description="Low complexity" evidence="2">
    <location>
        <begin position="554"/>
        <end position="600"/>
    </location>
</feature>
<feature type="compositionally biased region" description="Low complexity" evidence="2">
    <location>
        <begin position="835"/>
        <end position="877"/>
    </location>
</feature>
<feature type="compositionally biased region" description="Low complexity" evidence="2">
    <location>
        <begin position="188"/>
        <end position="215"/>
    </location>
</feature>
<feature type="compositionally biased region" description="Basic and acidic residues" evidence="2">
    <location>
        <begin position="1615"/>
        <end position="1629"/>
    </location>
</feature>
<evidence type="ECO:0000256" key="2">
    <source>
        <dbReference type="SAM" id="MobiDB-lite"/>
    </source>
</evidence>
<dbReference type="InParanoid" id="A0A7R8V3B8"/>